<gene>
    <name evidence="5" type="ORF">EV693_10581</name>
</gene>
<keyword evidence="2" id="KW-0680">Restriction system</keyword>
<keyword evidence="3" id="KW-0238">DNA-binding</keyword>
<dbReference type="Gene3D" id="3.90.220.20">
    <property type="entry name" value="DNA methylase specificity domains"/>
    <property type="match status" value="2"/>
</dbReference>
<dbReference type="InterPro" id="IPR000055">
    <property type="entry name" value="Restrct_endonuc_typeI_TRD"/>
</dbReference>
<dbReference type="EMBL" id="SLXJ01000005">
    <property type="protein sequence ID" value="TCP17613.1"/>
    <property type="molecule type" value="Genomic_DNA"/>
</dbReference>
<dbReference type="PANTHER" id="PTHR43140">
    <property type="entry name" value="TYPE-1 RESTRICTION ENZYME ECOKI SPECIFICITY PROTEIN"/>
    <property type="match status" value="1"/>
</dbReference>
<keyword evidence="6" id="KW-1185">Reference proteome</keyword>
<dbReference type="PANTHER" id="PTHR43140:SF1">
    <property type="entry name" value="TYPE I RESTRICTION ENZYME ECOKI SPECIFICITY SUBUNIT"/>
    <property type="match status" value="1"/>
</dbReference>
<organism evidence="5 6">
    <name type="scientific">Nicoletella semolina</name>
    <dbReference type="NCBI Taxonomy" id="271160"/>
    <lineage>
        <taxon>Bacteria</taxon>
        <taxon>Pseudomonadati</taxon>
        <taxon>Pseudomonadota</taxon>
        <taxon>Gammaproteobacteria</taxon>
        <taxon>Pasteurellales</taxon>
        <taxon>Pasteurellaceae</taxon>
        <taxon>Nicoletella</taxon>
    </lineage>
</organism>
<feature type="domain" description="Type I restriction modification DNA specificity" evidence="4">
    <location>
        <begin position="4"/>
        <end position="173"/>
    </location>
</feature>
<dbReference type="GO" id="GO:0009307">
    <property type="term" value="P:DNA restriction-modification system"/>
    <property type="evidence" value="ECO:0007669"/>
    <property type="project" value="UniProtKB-KW"/>
</dbReference>
<dbReference type="InterPro" id="IPR051212">
    <property type="entry name" value="Type-I_RE_S_subunit"/>
</dbReference>
<sequence>MRLSSVTELINGDRGKNYPSKDKLHLSGIPFISAINLDNGTISNEKLLYLSQQQYDLLGSGKLKKNDLIFCLRGSLGKNGIYPFSSGAIASSLVILRLISTELLDLYFFYYYINSPLINNEINKYNNGTAQPNLSAGNLENFYFPLPPFNEQKRIVAKIEALLPYIEQYAEKEEKLTALHQQFPEQLKKSILQAAIQGKLTEQDPNDEPASRLIERIKAEKLRLIAEKKRKKPKVESEIILRDNLPYEIINGEERCIADEVPFDIPENWGWCKFGDIVDISRGASPRPINQYITNDENGIPWIKIGDTDIGGKYIKTTKEKITLDGAKQSKLVQVNDFLLTNSMSFGRPYITKISGCVHDGWLVIKFDEKIFNIDFLYYLLSSPFIFSQFSEKAAGSAFKNLKSDTVRDSIIPIPPLNEQKRIVEKIEKLFFNLKRFNL</sequence>
<dbReference type="CDD" id="cd17264">
    <property type="entry name" value="RMtype1_S_Eco3763I-TRD2-CR2_like"/>
    <property type="match status" value="1"/>
</dbReference>
<comment type="caution">
    <text evidence="5">The sequence shown here is derived from an EMBL/GenBank/DDBJ whole genome shotgun (WGS) entry which is preliminary data.</text>
</comment>
<dbReference type="SUPFAM" id="SSF116734">
    <property type="entry name" value="DNA methylase specificity domain"/>
    <property type="match status" value="2"/>
</dbReference>
<dbReference type="CDD" id="cd17283">
    <property type="entry name" value="RMtype1_S_Hpy180ORF7835P_TRD2-CR2_like"/>
    <property type="match status" value="1"/>
</dbReference>
<proteinExistence type="inferred from homology"/>
<name>A0A4R2N9D6_9PAST</name>
<dbReference type="Pfam" id="PF01420">
    <property type="entry name" value="Methylase_S"/>
    <property type="match status" value="2"/>
</dbReference>
<evidence type="ECO:0000256" key="2">
    <source>
        <dbReference type="ARBA" id="ARBA00022747"/>
    </source>
</evidence>
<dbReference type="Proteomes" id="UP000295537">
    <property type="component" value="Unassembled WGS sequence"/>
</dbReference>
<evidence type="ECO:0000259" key="4">
    <source>
        <dbReference type="Pfam" id="PF01420"/>
    </source>
</evidence>
<evidence type="ECO:0000313" key="5">
    <source>
        <dbReference type="EMBL" id="TCP17613.1"/>
    </source>
</evidence>
<evidence type="ECO:0000256" key="3">
    <source>
        <dbReference type="ARBA" id="ARBA00023125"/>
    </source>
</evidence>
<reference evidence="5 6" key="1">
    <citation type="submission" date="2019-03" db="EMBL/GenBank/DDBJ databases">
        <title>Genomic Encyclopedia of Type Strains, Phase IV (KMG-IV): sequencing the most valuable type-strain genomes for metagenomic binning, comparative biology and taxonomic classification.</title>
        <authorList>
            <person name="Goeker M."/>
        </authorList>
    </citation>
    <scope>NUCLEOTIDE SEQUENCE [LARGE SCALE GENOMIC DNA]</scope>
    <source>
        <strain evidence="5 6">DSM 16380</strain>
    </source>
</reference>
<feature type="domain" description="Type I restriction modification DNA specificity" evidence="4">
    <location>
        <begin position="266"/>
        <end position="430"/>
    </location>
</feature>
<evidence type="ECO:0000256" key="1">
    <source>
        <dbReference type="ARBA" id="ARBA00010923"/>
    </source>
</evidence>
<accession>A0A4R2N9D6</accession>
<evidence type="ECO:0000313" key="6">
    <source>
        <dbReference type="Proteomes" id="UP000295537"/>
    </source>
</evidence>
<dbReference type="AlphaFoldDB" id="A0A4R2N9D6"/>
<protein>
    <submittedName>
        <fullName evidence="5">Type I restriction enzyme S subunit</fullName>
    </submittedName>
</protein>
<dbReference type="GO" id="GO:0003677">
    <property type="term" value="F:DNA binding"/>
    <property type="evidence" value="ECO:0007669"/>
    <property type="project" value="UniProtKB-KW"/>
</dbReference>
<dbReference type="InterPro" id="IPR044946">
    <property type="entry name" value="Restrct_endonuc_typeI_TRD_sf"/>
</dbReference>
<comment type="similarity">
    <text evidence="1">Belongs to the type-I restriction system S methylase family.</text>
</comment>